<reference evidence="2 3" key="1">
    <citation type="journal article" date="2019" name="New Phytol.">
        <title>Comparative genomics reveals unique wood-decay strategies and fruiting body development in the Schizophyllaceae.</title>
        <authorList>
            <person name="Almasi E."/>
            <person name="Sahu N."/>
            <person name="Krizsan K."/>
            <person name="Balint B."/>
            <person name="Kovacs G.M."/>
            <person name="Kiss B."/>
            <person name="Cseklye J."/>
            <person name="Drula E."/>
            <person name="Henrissat B."/>
            <person name="Nagy I."/>
            <person name="Chovatia M."/>
            <person name="Adam C."/>
            <person name="LaButti K."/>
            <person name="Lipzen A."/>
            <person name="Riley R."/>
            <person name="Grigoriev I.V."/>
            <person name="Nagy L.G."/>
        </authorList>
    </citation>
    <scope>NUCLEOTIDE SEQUENCE [LARGE SCALE GENOMIC DNA]</scope>
    <source>
        <strain evidence="2 3">NL-1724</strain>
    </source>
</reference>
<dbReference type="Proteomes" id="UP000320762">
    <property type="component" value="Unassembled WGS sequence"/>
</dbReference>
<comment type="caution">
    <text evidence="2">The sequence shown here is derived from an EMBL/GenBank/DDBJ whole genome shotgun (WGS) entry which is preliminary data.</text>
</comment>
<evidence type="ECO:0000313" key="2">
    <source>
        <dbReference type="EMBL" id="TRM60369.1"/>
    </source>
</evidence>
<sequence>MYSRPARFDSSKPTHARRHSEATKATPSRREDPAAALYRQVKDLRLDDRPRPKTSPHANSRAPPAKPRSRLTESSVPRPEKSLLFGNDKSMELSVKGGLLYGCDGSLLIDIMDGRGSGRMERRRSKSLRSTKTSSRPAPLKAHRSVSAPPPETPRLHIVDLPEC</sequence>
<gene>
    <name evidence="2" type="ORF">BD626DRAFT_505130</name>
</gene>
<dbReference type="AlphaFoldDB" id="A0A550C6G0"/>
<feature type="region of interest" description="Disordered" evidence="1">
    <location>
        <begin position="116"/>
        <end position="164"/>
    </location>
</feature>
<keyword evidence="3" id="KW-1185">Reference proteome</keyword>
<feature type="compositionally biased region" description="Basic and acidic residues" evidence="1">
    <location>
        <begin position="1"/>
        <end position="12"/>
    </location>
</feature>
<protein>
    <submittedName>
        <fullName evidence="2">Uncharacterized protein</fullName>
    </submittedName>
</protein>
<feature type="region of interest" description="Disordered" evidence="1">
    <location>
        <begin position="1"/>
        <end position="88"/>
    </location>
</feature>
<feature type="compositionally biased region" description="Basic and acidic residues" evidence="1">
    <location>
        <begin position="40"/>
        <end position="51"/>
    </location>
</feature>
<accession>A0A550C6G0</accession>
<dbReference type="EMBL" id="VDMD01000022">
    <property type="protein sequence ID" value="TRM60369.1"/>
    <property type="molecule type" value="Genomic_DNA"/>
</dbReference>
<evidence type="ECO:0000313" key="3">
    <source>
        <dbReference type="Proteomes" id="UP000320762"/>
    </source>
</evidence>
<proteinExistence type="predicted"/>
<name>A0A550C6G0_9AGAR</name>
<evidence type="ECO:0000256" key="1">
    <source>
        <dbReference type="SAM" id="MobiDB-lite"/>
    </source>
</evidence>
<feature type="compositionally biased region" description="Basic and acidic residues" evidence="1">
    <location>
        <begin position="154"/>
        <end position="164"/>
    </location>
</feature>
<organism evidence="2 3">
    <name type="scientific">Schizophyllum amplum</name>
    <dbReference type="NCBI Taxonomy" id="97359"/>
    <lineage>
        <taxon>Eukaryota</taxon>
        <taxon>Fungi</taxon>
        <taxon>Dikarya</taxon>
        <taxon>Basidiomycota</taxon>
        <taxon>Agaricomycotina</taxon>
        <taxon>Agaricomycetes</taxon>
        <taxon>Agaricomycetidae</taxon>
        <taxon>Agaricales</taxon>
        <taxon>Schizophyllaceae</taxon>
        <taxon>Schizophyllum</taxon>
    </lineage>
</organism>